<feature type="domain" description="4'-phosphopantetheinyl transferase" evidence="3">
    <location>
        <begin position="119"/>
        <end position="190"/>
    </location>
</feature>
<gene>
    <name evidence="4" type="ORF">GCM10012286_65370</name>
</gene>
<keyword evidence="2 4" id="KW-0808">Transferase</keyword>
<dbReference type="SUPFAM" id="SSF56214">
    <property type="entry name" value="4'-phosphopantetheinyl transferase"/>
    <property type="match status" value="2"/>
</dbReference>
<dbReference type="InterPro" id="IPR050559">
    <property type="entry name" value="P-Pant_transferase_sf"/>
</dbReference>
<dbReference type="InterPro" id="IPR008278">
    <property type="entry name" value="4-PPantetheinyl_Trfase_dom"/>
</dbReference>
<comment type="similarity">
    <text evidence="1">Belongs to the P-Pant transferase superfamily. Gsp/Sfp/HetI/AcpT family.</text>
</comment>
<evidence type="ECO:0000313" key="4">
    <source>
        <dbReference type="EMBL" id="GGO54786.1"/>
    </source>
</evidence>
<evidence type="ECO:0000313" key="5">
    <source>
        <dbReference type="Proteomes" id="UP000656881"/>
    </source>
</evidence>
<dbReference type="InterPro" id="IPR037143">
    <property type="entry name" value="4-PPantetheinyl_Trfase_dom_sf"/>
</dbReference>
<comment type="caution">
    <text evidence="4">The sequence shown here is derived from an EMBL/GenBank/DDBJ whole genome shotgun (WGS) entry which is preliminary data.</text>
</comment>
<dbReference type="Proteomes" id="UP000656881">
    <property type="component" value="Unassembled WGS sequence"/>
</dbReference>
<dbReference type="GO" id="GO:0016740">
    <property type="term" value="F:transferase activity"/>
    <property type="evidence" value="ECO:0007669"/>
    <property type="project" value="UniProtKB-KW"/>
</dbReference>
<dbReference type="Pfam" id="PF01648">
    <property type="entry name" value="ACPS"/>
    <property type="match status" value="1"/>
</dbReference>
<sequence length="246" mass="26517">MRGWAAVPSGLVVRSGELHVFRARLDPVNQATGEALGLVTDEERAVAETLGRSGDGWAFLAARAMTRRVLGWVLGRSATSVEFCRSEHGRLALVDREVCFSVAYVRGQQLVAVSLDSEVGVDVQDDDVVYAENLHLALTEWEQRLLRRLSPSARHMFFLGLWTRKEAVLRAAGYGLRVPPDEVDVLVEDGAGTVAVPLPDGAGVTEVQVRDLPGARGTVAAAAAAGPVSVLHTWAFTPSFDPAYCR</sequence>
<evidence type="ECO:0000259" key="3">
    <source>
        <dbReference type="Pfam" id="PF01648"/>
    </source>
</evidence>
<dbReference type="PANTHER" id="PTHR12215:SF10">
    <property type="entry name" value="L-AMINOADIPATE-SEMIALDEHYDE DEHYDROGENASE-PHOSPHOPANTETHEINYL TRANSFERASE"/>
    <property type="match status" value="1"/>
</dbReference>
<keyword evidence="5" id="KW-1185">Reference proteome</keyword>
<evidence type="ECO:0000256" key="2">
    <source>
        <dbReference type="ARBA" id="ARBA00022679"/>
    </source>
</evidence>
<name>A0ABQ2MLJ4_9ACTN</name>
<dbReference type="EMBL" id="BMNG01000016">
    <property type="protein sequence ID" value="GGO54786.1"/>
    <property type="molecule type" value="Genomic_DNA"/>
</dbReference>
<protein>
    <submittedName>
        <fullName evidence="4">4'-phosphopantetheinyl transferase</fullName>
    </submittedName>
</protein>
<evidence type="ECO:0000256" key="1">
    <source>
        <dbReference type="ARBA" id="ARBA00010990"/>
    </source>
</evidence>
<dbReference type="PANTHER" id="PTHR12215">
    <property type="entry name" value="PHOSPHOPANTETHEINE TRANSFERASE"/>
    <property type="match status" value="1"/>
</dbReference>
<organism evidence="4 5">
    <name type="scientific">Streptomyces lasiicapitis</name>
    <dbReference type="NCBI Taxonomy" id="1923961"/>
    <lineage>
        <taxon>Bacteria</taxon>
        <taxon>Bacillati</taxon>
        <taxon>Actinomycetota</taxon>
        <taxon>Actinomycetes</taxon>
        <taxon>Kitasatosporales</taxon>
        <taxon>Streptomycetaceae</taxon>
        <taxon>Streptomyces</taxon>
    </lineage>
</organism>
<reference evidence="5" key="1">
    <citation type="journal article" date="2019" name="Int. J. Syst. Evol. Microbiol.">
        <title>The Global Catalogue of Microorganisms (GCM) 10K type strain sequencing project: providing services to taxonomists for standard genome sequencing and annotation.</title>
        <authorList>
            <consortium name="The Broad Institute Genomics Platform"/>
            <consortium name="The Broad Institute Genome Sequencing Center for Infectious Disease"/>
            <person name="Wu L."/>
            <person name="Ma J."/>
        </authorList>
    </citation>
    <scope>NUCLEOTIDE SEQUENCE [LARGE SCALE GENOMIC DNA]</scope>
    <source>
        <strain evidence="5">CGMCC 4.7349</strain>
    </source>
</reference>
<proteinExistence type="inferred from homology"/>
<dbReference type="Gene3D" id="3.90.470.20">
    <property type="entry name" value="4'-phosphopantetheinyl transferase domain"/>
    <property type="match status" value="2"/>
</dbReference>
<accession>A0ABQ2MLJ4</accession>